<evidence type="ECO:0000313" key="1">
    <source>
        <dbReference type="EMBL" id="GAA1397670.1"/>
    </source>
</evidence>
<protein>
    <recommendedName>
        <fullName evidence="3">Inducer of phenazine A</fullName>
    </recommendedName>
</protein>
<organism evidence="1 2">
    <name type="scientific">Kitasatospora putterlickiae</name>
    <dbReference type="NCBI Taxonomy" id="221725"/>
    <lineage>
        <taxon>Bacteria</taxon>
        <taxon>Bacillati</taxon>
        <taxon>Actinomycetota</taxon>
        <taxon>Actinomycetes</taxon>
        <taxon>Kitasatosporales</taxon>
        <taxon>Streptomycetaceae</taxon>
        <taxon>Kitasatospora</taxon>
    </lineage>
</organism>
<dbReference type="Proteomes" id="UP001499863">
    <property type="component" value="Unassembled WGS sequence"/>
</dbReference>
<reference evidence="1 2" key="1">
    <citation type="journal article" date="2019" name="Int. J. Syst. Evol. Microbiol.">
        <title>The Global Catalogue of Microorganisms (GCM) 10K type strain sequencing project: providing services to taxonomists for standard genome sequencing and annotation.</title>
        <authorList>
            <consortium name="The Broad Institute Genomics Platform"/>
            <consortium name="The Broad Institute Genome Sequencing Center for Infectious Disease"/>
            <person name="Wu L."/>
            <person name="Ma J."/>
        </authorList>
    </citation>
    <scope>NUCLEOTIDE SEQUENCE [LARGE SCALE GENOMIC DNA]</scope>
    <source>
        <strain evidence="1 2">JCM 12393</strain>
    </source>
</reference>
<evidence type="ECO:0000313" key="2">
    <source>
        <dbReference type="Proteomes" id="UP001499863"/>
    </source>
</evidence>
<dbReference type="SUPFAM" id="SSF52266">
    <property type="entry name" value="SGNH hydrolase"/>
    <property type="match status" value="1"/>
</dbReference>
<dbReference type="InterPro" id="IPR036514">
    <property type="entry name" value="SGNH_hydro_sf"/>
</dbReference>
<dbReference type="EMBL" id="BAAAKJ010000193">
    <property type="protein sequence ID" value="GAA1397670.1"/>
    <property type="molecule type" value="Genomic_DNA"/>
</dbReference>
<proteinExistence type="predicted"/>
<dbReference type="Gene3D" id="3.40.50.1110">
    <property type="entry name" value="SGNH hydrolase"/>
    <property type="match status" value="1"/>
</dbReference>
<comment type="caution">
    <text evidence="1">The sequence shown here is derived from an EMBL/GenBank/DDBJ whole genome shotgun (WGS) entry which is preliminary data.</text>
</comment>
<sequence>MKLHRDVLTPQMKQYDDFDNRGHTRYLPYLMYFNHADYRSDVLNTDRFGFRYTHSGDGRVSPGDDLGPGPIRLFVGSSVALGIGATSDATTIPSYLSSRYAPAAPWLNFSGRSYNSVQELMLMLLHRHLLPPVDEIVILSGVNNLLLSRLPDAHQGEHGAFFYCNEYFELMEQLRLRYRRPGRRLWNRGDRAQDHVPVTRPRSGQTYDLAHLIDRATALTDRHLGSWRVLAEAAGARLSYVLTPLAPWVRDRPSPEEALLFKELDKLSDLGVPLDEMFGEISTLDAGRQYGQALRAVCEKQDVRFLEIAPLIAAATTSEDWLFVDRGHFTDRGSDVFARILAEQFDFS</sequence>
<gene>
    <name evidence="1" type="ORF">GCM10009639_35340</name>
</gene>
<accession>A0ABN1Y4I5</accession>
<dbReference type="RefSeq" id="WP_344336192.1">
    <property type="nucleotide sequence ID" value="NZ_BAAAKJ010000193.1"/>
</dbReference>
<evidence type="ECO:0008006" key="3">
    <source>
        <dbReference type="Google" id="ProtNLM"/>
    </source>
</evidence>
<name>A0ABN1Y4I5_9ACTN</name>
<keyword evidence="2" id="KW-1185">Reference proteome</keyword>